<keyword evidence="4" id="KW-1185">Reference proteome</keyword>
<dbReference type="CDD" id="cd07302">
    <property type="entry name" value="CHD"/>
    <property type="match status" value="1"/>
</dbReference>
<comment type="caution">
    <text evidence="3">The sequence shown here is derived from an EMBL/GenBank/DDBJ whole genome shotgun (WGS) entry which is preliminary data.</text>
</comment>
<reference evidence="3 4" key="1">
    <citation type="journal article" date="2019" name="Int. J. Syst. Evol. Microbiol.">
        <title>The Global Catalogue of Microorganisms (GCM) 10K type strain sequencing project: providing services to taxonomists for standard genome sequencing and annotation.</title>
        <authorList>
            <consortium name="The Broad Institute Genomics Platform"/>
            <consortium name="The Broad Institute Genome Sequencing Center for Infectious Disease"/>
            <person name="Wu L."/>
            <person name="Ma J."/>
        </authorList>
    </citation>
    <scope>NUCLEOTIDE SEQUENCE [LARGE SCALE GENOMIC DNA]</scope>
    <source>
        <strain evidence="3 4">JCM 14942</strain>
    </source>
</reference>
<dbReference type="SUPFAM" id="SSF55073">
    <property type="entry name" value="Nucleotide cyclase"/>
    <property type="match status" value="1"/>
</dbReference>
<dbReference type="PANTHER" id="PTHR43081">
    <property type="entry name" value="ADENYLATE CYCLASE, TERMINAL-DIFFERENTIATION SPECIFIC-RELATED"/>
    <property type="match status" value="1"/>
</dbReference>
<dbReference type="InterPro" id="IPR001054">
    <property type="entry name" value="A/G_cyclase"/>
</dbReference>
<dbReference type="InterPro" id="IPR050697">
    <property type="entry name" value="Adenylyl/Guanylyl_Cyclase_3/4"/>
</dbReference>
<dbReference type="Proteomes" id="UP001500842">
    <property type="component" value="Unassembled WGS sequence"/>
</dbReference>
<evidence type="ECO:0000259" key="2">
    <source>
        <dbReference type="PROSITE" id="PS50125"/>
    </source>
</evidence>
<name>A0ABN2A6R0_9ACTN</name>
<evidence type="ECO:0000313" key="4">
    <source>
        <dbReference type="Proteomes" id="UP001500842"/>
    </source>
</evidence>
<evidence type="ECO:0000256" key="1">
    <source>
        <dbReference type="ARBA" id="ARBA00005381"/>
    </source>
</evidence>
<feature type="domain" description="Guanylate cyclase" evidence="2">
    <location>
        <begin position="6"/>
        <end position="115"/>
    </location>
</feature>
<sequence length="209" mass="22923">MTEIGTFMFADLAGYTALTEAHGDERAADLAQMFCERVCSLELDHGGRDVKTLGDAVMSWVPDPREAIALGVRIVDVIGRSHGFPAVRVGMHYGSAVRRGDDWFGATVNLAARVADLATAGQVLLTDATRRRAGRLTEIEVRDNGDHRFKNVAQAVRIWSARSGRHGPPLPVDPVCRMVIDPARAAAQTTREGERYWFCSEHCLEAFDS</sequence>
<proteinExistence type="inferred from homology"/>
<dbReference type="InterPro" id="IPR029787">
    <property type="entry name" value="Nucleotide_cyclase"/>
</dbReference>
<dbReference type="InterPro" id="IPR007029">
    <property type="entry name" value="YHS_dom"/>
</dbReference>
<dbReference type="PROSITE" id="PS50125">
    <property type="entry name" value="GUANYLATE_CYCLASE_2"/>
    <property type="match status" value="1"/>
</dbReference>
<dbReference type="Pfam" id="PF00211">
    <property type="entry name" value="Guanylate_cyc"/>
    <property type="match status" value="1"/>
</dbReference>
<accession>A0ABN2A6R0</accession>
<comment type="similarity">
    <text evidence="1">Belongs to the adenylyl cyclase class-3 family.</text>
</comment>
<dbReference type="PANTHER" id="PTHR43081:SF19">
    <property type="entry name" value="PH-SENSITIVE ADENYLATE CYCLASE RV1264"/>
    <property type="match status" value="1"/>
</dbReference>
<dbReference type="Pfam" id="PF04945">
    <property type="entry name" value="YHS"/>
    <property type="match status" value="1"/>
</dbReference>
<dbReference type="Gene3D" id="3.30.70.1230">
    <property type="entry name" value="Nucleotide cyclase"/>
    <property type="match status" value="1"/>
</dbReference>
<evidence type="ECO:0000313" key="3">
    <source>
        <dbReference type="EMBL" id="GAA1512289.1"/>
    </source>
</evidence>
<dbReference type="RefSeq" id="WP_141003316.1">
    <property type="nucleotide sequence ID" value="NZ_BAAAOR010000013.1"/>
</dbReference>
<dbReference type="EMBL" id="BAAAOR010000013">
    <property type="protein sequence ID" value="GAA1512289.1"/>
    <property type="molecule type" value="Genomic_DNA"/>
</dbReference>
<protein>
    <recommendedName>
        <fullName evidence="2">Guanylate cyclase domain-containing protein</fullName>
    </recommendedName>
</protein>
<organism evidence="3 4">
    <name type="scientific">Nocardioides humi</name>
    <dbReference type="NCBI Taxonomy" id="449461"/>
    <lineage>
        <taxon>Bacteria</taxon>
        <taxon>Bacillati</taxon>
        <taxon>Actinomycetota</taxon>
        <taxon>Actinomycetes</taxon>
        <taxon>Propionibacteriales</taxon>
        <taxon>Nocardioidaceae</taxon>
        <taxon>Nocardioides</taxon>
    </lineage>
</organism>
<gene>
    <name evidence="3" type="ORF">GCM10009788_16010</name>
</gene>